<dbReference type="AlphaFoldDB" id="A0AAX2JB17"/>
<dbReference type="GeneID" id="78455599"/>
<proteinExistence type="predicted"/>
<dbReference type="KEGG" id="ful:C4N20_12305"/>
<dbReference type="RefSeq" id="WP_005976800.1">
    <property type="nucleotide sequence ID" value="NZ_BAABXY010000001.1"/>
</dbReference>
<sequence length="66" mass="7826">MDFLKAEEVAETLQVGKKIAYKVIRKLNSELEEKGYETIRGRINKKYFLERYRLDEGGRMDASIQR</sequence>
<dbReference type="EMBL" id="LS483487">
    <property type="protein sequence ID" value="SQJ00957.1"/>
    <property type="molecule type" value="Genomic_DNA"/>
</dbReference>
<dbReference type="Proteomes" id="UP000249008">
    <property type="component" value="Chromosome 1"/>
</dbReference>
<reference evidence="1 2" key="1">
    <citation type="submission" date="2018-06" db="EMBL/GenBank/DDBJ databases">
        <authorList>
            <consortium name="Pathogen Informatics"/>
            <person name="Doyle S."/>
        </authorList>
    </citation>
    <scope>NUCLEOTIDE SEQUENCE [LARGE SCALE GENOMIC DNA]</scope>
    <source>
        <strain evidence="1 2">NCTC12112</strain>
    </source>
</reference>
<evidence type="ECO:0000313" key="2">
    <source>
        <dbReference type="Proteomes" id="UP000249008"/>
    </source>
</evidence>
<evidence type="ECO:0000313" key="1">
    <source>
        <dbReference type="EMBL" id="SQJ00957.1"/>
    </source>
</evidence>
<evidence type="ECO:0008006" key="3">
    <source>
        <dbReference type="Google" id="ProtNLM"/>
    </source>
</evidence>
<name>A0AAX2JB17_9FUSO</name>
<organism evidence="1 2">
    <name type="scientific">Fusobacterium ulcerans</name>
    <dbReference type="NCBI Taxonomy" id="861"/>
    <lineage>
        <taxon>Bacteria</taxon>
        <taxon>Fusobacteriati</taxon>
        <taxon>Fusobacteriota</taxon>
        <taxon>Fusobacteriia</taxon>
        <taxon>Fusobacteriales</taxon>
        <taxon>Fusobacteriaceae</taxon>
        <taxon>Fusobacterium</taxon>
    </lineage>
</organism>
<accession>A0AAX2JB17</accession>
<protein>
    <recommendedName>
        <fullName evidence="3">ICEBs1 excisionase</fullName>
    </recommendedName>
</protein>
<gene>
    <name evidence="1" type="ORF">NCTC12112_01026</name>
</gene>